<organism evidence="1">
    <name type="scientific">viral metagenome</name>
    <dbReference type="NCBI Taxonomy" id="1070528"/>
    <lineage>
        <taxon>unclassified sequences</taxon>
        <taxon>metagenomes</taxon>
        <taxon>organismal metagenomes</taxon>
    </lineage>
</organism>
<protein>
    <submittedName>
        <fullName evidence="1">Uncharacterized protein</fullName>
    </submittedName>
</protein>
<dbReference type="AlphaFoldDB" id="A0A6C0B7M9"/>
<dbReference type="EMBL" id="MN739082">
    <property type="protein sequence ID" value="QHS87483.1"/>
    <property type="molecule type" value="Genomic_DNA"/>
</dbReference>
<name>A0A6C0B7M9_9ZZZZ</name>
<proteinExistence type="predicted"/>
<evidence type="ECO:0000313" key="1">
    <source>
        <dbReference type="EMBL" id="QHS87483.1"/>
    </source>
</evidence>
<accession>A0A6C0B7M9</accession>
<reference evidence="1" key="1">
    <citation type="journal article" date="2020" name="Nature">
        <title>Giant virus diversity and host interactions through global metagenomics.</title>
        <authorList>
            <person name="Schulz F."/>
            <person name="Roux S."/>
            <person name="Paez-Espino D."/>
            <person name="Jungbluth S."/>
            <person name="Walsh D.A."/>
            <person name="Denef V.J."/>
            <person name="McMahon K.D."/>
            <person name="Konstantinidis K.T."/>
            <person name="Eloe-Fadrosh E.A."/>
            <person name="Kyrpides N.C."/>
            <person name="Woyke T."/>
        </authorList>
    </citation>
    <scope>NUCLEOTIDE SEQUENCE</scope>
    <source>
        <strain evidence="1">GVMAG-M-3300010157-4</strain>
    </source>
</reference>
<sequence length="40" mass="4970">MFCLCNFKNKLIEQLKQYYYIFCLCNFKNKLIEQLKQAIM</sequence>